<dbReference type="PANTHER" id="PTHR13420">
    <property type="entry name" value="UPF0235 PROTEIN C15ORF40"/>
    <property type="match status" value="1"/>
</dbReference>
<dbReference type="SUPFAM" id="SSF69786">
    <property type="entry name" value="YggU-like"/>
    <property type="match status" value="1"/>
</dbReference>
<organism evidence="2 3">
    <name type="scientific">Candidatus Kerfeldbacteria bacterium RIFCSPHIGHO2_02_FULL_42_14</name>
    <dbReference type="NCBI Taxonomy" id="1798540"/>
    <lineage>
        <taxon>Bacteria</taxon>
        <taxon>Candidatus Kerfeldiibacteriota</taxon>
    </lineage>
</organism>
<dbReference type="Gene3D" id="3.30.1200.10">
    <property type="entry name" value="YggU-like"/>
    <property type="match status" value="1"/>
</dbReference>
<dbReference type="AlphaFoldDB" id="A0A1G2AQ62"/>
<dbReference type="SMART" id="SM01152">
    <property type="entry name" value="DUF167"/>
    <property type="match status" value="1"/>
</dbReference>
<evidence type="ECO:0000313" key="3">
    <source>
        <dbReference type="Proteomes" id="UP000177165"/>
    </source>
</evidence>
<comment type="caution">
    <text evidence="2">The sequence shown here is derived from an EMBL/GenBank/DDBJ whole genome shotgun (WGS) entry which is preliminary data.</text>
</comment>
<accession>A0A1G2AQ62</accession>
<protein>
    <submittedName>
        <fullName evidence="2">Uncharacterized protein</fullName>
    </submittedName>
</protein>
<evidence type="ECO:0000256" key="1">
    <source>
        <dbReference type="ARBA" id="ARBA00010364"/>
    </source>
</evidence>
<dbReference type="Proteomes" id="UP000177165">
    <property type="component" value="Unassembled WGS sequence"/>
</dbReference>
<comment type="similarity">
    <text evidence="1">Belongs to the UPF0235 family.</text>
</comment>
<gene>
    <name evidence="2" type="ORF">A3B74_04700</name>
</gene>
<dbReference type="NCBIfam" id="TIGR00251">
    <property type="entry name" value="DUF167 family protein"/>
    <property type="match status" value="1"/>
</dbReference>
<dbReference type="Pfam" id="PF02594">
    <property type="entry name" value="DUF167"/>
    <property type="match status" value="1"/>
</dbReference>
<dbReference type="InterPro" id="IPR036591">
    <property type="entry name" value="YggU-like_sf"/>
</dbReference>
<dbReference type="InterPro" id="IPR003746">
    <property type="entry name" value="DUF167"/>
</dbReference>
<reference evidence="2 3" key="1">
    <citation type="journal article" date="2016" name="Nat. Commun.">
        <title>Thousands of microbial genomes shed light on interconnected biogeochemical processes in an aquifer system.</title>
        <authorList>
            <person name="Anantharaman K."/>
            <person name="Brown C.T."/>
            <person name="Hug L.A."/>
            <person name="Sharon I."/>
            <person name="Castelle C.J."/>
            <person name="Probst A.J."/>
            <person name="Thomas B.C."/>
            <person name="Singh A."/>
            <person name="Wilkins M.J."/>
            <person name="Karaoz U."/>
            <person name="Brodie E.L."/>
            <person name="Williams K.H."/>
            <person name="Hubbard S.S."/>
            <person name="Banfield J.F."/>
        </authorList>
    </citation>
    <scope>NUCLEOTIDE SEQUENCE [LARGE SCALE GENOMIC DNA]</scope>
</reference>
<dbReference type="GO" id="GO:0005737">
    <property type="term" value="C:cytoplasm"/>
    <property type="evidence" value="ECO:0007669"/>
    <property type="project" value="TreeGrafter"/>
</dbReference>
<proteinExistence type="inferred from homology"/>
<evidence type="ECO:0000313" key="2">
    <source>
        <dbReference type="EMBL" id="OGY78699.1"/>
    </source>
</evidence>
<dbReference type="PANTHER" id="PTHR13420:SF7">
    <property type="entry name" value="UPF0235 PROTEIN C15ORF40"/>
    <property type="match status" value="1"/>
</dbReference>
<sequence length="73" mass="8080">MKIFVKVKPNARAEQIEQIDDTHFHVAVQEPPVDGRANHAIARALATHFNVAPSSVQLISGFSSKQKIFSIEI</sequence>
<name>A0A1G2AQ62_9BACT</name>
<dbReference type="EMBL" id="MHKB01000013">
    <property type="protein sequence ID" value="OGY78699.1"/>
    <property type="molecule type" value="Genomic_DNA"/>
</dbReference>
<dbReference type="STRING" id="1798540.A3B74_04700"/>